<protein>
    <recommendedName>
        <fullName evidence="4">ABC transporter domain-containing protein</fullName>
    </recommendedName>
</protein>
<gene>
    <name evidence="5" type="ORF">BAA01_09675</name>
</gene>
<feature type="domain" description="ABC transporter" evidence="4">
    <location>
        <begin position="2"/>
        <end position="229"/>
    </location>
</feature>
<dbReference type="Gene3D" id="3.40.50.300">
    <property type="entry name" value="P-loop containing nucleotide triphosphate hydrolases"/>
    <property type="match status" value="1"/>
</dbReference>
<dbReference type="PANTHER" id="PTHR42939:SF1">
    <property type="entry name" value="ABC TRANSPORTER ATP-BINDING PROTEIN ALBC-RELATED"/>
    <property type="match status" value="1"/>
</dbReference>
<name>A0A1Y3PUY2_9BACI</name>
<evidence type="ECO:0000259" key="4">
    <source>
        <dbReference type="PROSITE" id="PS50893"/>
    </source>
</evidence>
<organism evidence="5 6">
    <name type="scientific">Bacillus thermozeamaize</name>
    <dbReference type="NCBI Taxonomy" id="230954"/>
    <lineage>
        <taxon>Bacteria</taxon>
        <taxon>Bacillati</taxon>
        <taxon>Bacillota</taxon>
        <taxon>Bacilli</taxon>
        <taxon>Bacillales</taxon>
        <taxon>Bacillaceae</taxon>
        <taxon>Bacillus</taxon>
    </lineage>
</organism>
<reference evidence="6" key="1">
    <citation type="submission" date="2016-06" db="EMBL/GenBank/DDBJ databases">
        <authorList>
            <person name="Nascimento L."/>
            <person name="Pereira R.V."/>
            <person name="Martins L.F."/>
            <person name="Quaggio R.B."/>
            <person name="Silva A.M."/>
            <person name="Setubal J.C."/>
        </authorList>
    </citation>
    <scope>NUCLEOTIDE SEQUENCE [LARGE SCALE GENOMIC DNA]</scope>
</reference>
<keyword evidence="2" id="KW-0547">Nucleotide-binding</keyword>
<dbReference type="InterPro" id="IPR051782">
    <property type="entry name" value="ABC_Transporter_VariousFunc"/>
</dbReference>
<accession>A0A1Y3PUY2</accession>
<dbReference type="EMBL" id="LZRT01000004">
    <property type="protein sequence ID" value="OUM91153.1"/>
    <property type="molecule type" value="Genomic_DNA"/>
</dbReference>
<evidence type="ECO:0000313" key="5">
    <source>
        <dbReference type="EMBL" id="OUM91153.1"/>
    </source>
</evidence>
<dbReference type="GO" id="GO:0005524">
    <property type="term" value="F:ATP binding"/>
    <property type="evidence" value="ECO:0007669"/>
    <property type="project" value="UniProtKB-KW"/>
</dbReference>
<evidence type="ECO:0000256" key="2">
    <source>
        <dbReference type="ARBA" id="ARBA00022741"/>
    </source>
</evidence>
<dbReference type="SMART" id="SM00382">
    <property type="entry name" value="AAA"/>
    <property type="match status" value="1"/>
</dbReference>
<dbReference type="InterPro" id="IPR003593">
    <property type="entry name" value="AAA+_ATPase"/>
</dbReference>
<dbReference type="GO" id="GO:0016887">
    <property type="term" value="F:ATP hydrolysis activity"/>
    <property type="evidence" value="ECO:0007669"/>
    <property type="project" value="InterPro"/>
</dbReference>
<keyword evidence="3" id="KW-0067">ATP-binding</keyword>
<dbReference type="AlphaFoldDB" id="A0A1Y3PUY2"/>
<dbReference type="InterPro" id="IPR003439">
    <property type="entry name" value="ABC_transporter-like_ATP-bd"/>
</dbReference>
<dbReference type="Proteomes" id="UP000196475">
    <property type="component" value="Unassembled WGS sequence"/>
</dbReference>
<evidence type="ECO:0000256" key="1">
    <source>
        <dbReference type="ARBA" id="ARBA00022448"/>
    </source>
</evidence>
<keyword evidence="1" id="KW-0813">Transport</keyword>
<comment type="caution">
    <text evidence="5">The sequence shown here is derived from an EMBL/GenBank/DDBJ whole genome shotgun (WGS) entry which is preliminary data.</text>
</comment>
<sequence length="284" mass="32523">MIEIHGLSKRLNHFQLRVDHLTLAPGTTLVVGQNGAGKSTFLHILATVLEPDRGRIIYAHDPDCPLPLIRSKIGFLPAGIELYQEMTVNQLLTYLAELKGLDKAGRQNEMEKLLQLFDLEPLQNNKLKHLSQGSQQRVAIAQSLLGRPHFLFLDEPFTSLDSMEKRRVISILRRHYSRNRVVVVVTHDLQEWEGCCDHVLWMDEGRVRFYGSPEQWKHADVLHVWEGKIKAEELKLFPPARIIRSTPSPDRILIRVIAPQPPSPSFQPVEPTLEDAYFIRKMGL</sequence>
<evidence type="ECO:0000313" key="6">
    <source>
        <dbReference type="Proteomes" id="UP000196475"/>
    </source>
</evidence>
<dbReference type="SUPFAM" id="SSF52540">
    <property type="entry name" value="P-loop containing nucleoside triphosphate hydrolases"/>
    <property type="match status" value="1"/>
</dbReference>
<dbReference type="Pfam" id="PF00005">
    <property type="entry name" value="ABC_tran"/>
    <property type="match status" value="1"/>
</dbReference>
<dbReference type="PROSITE" id="PS50893">
    <property type="entry name" value="ABC_TRANSPORTER_2"/>
    <property type="match status" value="1"/>
</dbReference>
<evidence type="ECO:0000256" key="3">
    <source>
        <dbReference type="ARBA" id="ARBA00022840"/>
    </source>
</evidence>
<dbReference type="InterPro" id="IPR027417">
    <property type="entry name" value="P-loop_NTPase"/>
</dbReference>
<dbReference type="PANTHER" id="PTHR42939">
    <property type="entry name" value="ABC TRANSPORTER ATP-BINDING PROTEIN ALBC-RELATED"/>
    <property type="match status" value="1"/>
</dbReference>
<proteinExistence type="predicted"/>